<comment type="subcellular location">
    <subcellularLocation>
        <location evidence="1">Cell membrane</location>
        <topology evidence="1">Single-pass membrane protein</topology>
    </subcellularLocation>
</comment>
<dbReference type="SUPFAM" id="SSF49764">
    <property type="entry name" value="HSP20-like chaperones"/>
    <property type="match status" value="1"/>
</dbReference>
<feature type="region of interest" description="Disordered" evidence="6">
    <location>
        <begin position="106"/>
        <end position="201"/>
    </location>
</feature>
<organism evidence="9 10">
    <name type="scientific">Phoenix dactylifera</name>
    <name type="common">Date palm</name>
    <dbReference type="NCBI Taxonomy" id="42345"/>
    <lineage>
        <taxon>Eukaryota</taxon>
        <taxon>Viridiplantae</taxon>
        <taxon>Streptophyta</taxon>
        <taxon>Embryophyta</taxon>
        <taxon>Tracheophyta</taxon>
        <taxon>Spermatophyta</taxon>
        <taxon>Magnoliopsida</taxon>
        <taxon>Liliopsida</taxon>
        <taxon>Arecaceae</taxon>
        <taxon>Coryphoideae</taxon>
        <taxon>Phoeniceae</taxon>
        <taxon>Phoenix</taxon>
    </lineage>
</organism>
<dbReference type="InterPro" id="IPR008978">
    <property type="entry name" value="HSP20-like_chaperone"/>
</dbReference>
<keyword evidence="3" id="KW-0611">Plant defense</keyword>
<dbReference type="KEGG" id="pda:108510670"/>
<feature type="compositionally biased region" description="Basic and acidic residues" evidence="6">
    <location>
        <begin position="134"/>
        <end position="145"/>
    </location>
</feature>
<feature type="compositionally biased region" description="Basic and acidic residues" evidence="6">
    <location>
        <begin position="162"/>
        <end position="189"/>
    </location>
</feature>
<feature type="domain" description="SHSP" evidence="8">
    <location>
        <begin position="10"/>
        <end position="113"/>
    </location>
</feature>
<evidence type="ECO:0000256" key="6">
    <source>
        <dbReference type="SAM" id="MobiDB-lite"/>
    </source>
</evidence>
<evidence type="ECO:0000256" key="7">
    <source>
        <dbReference type="SAM" id="Phobius"/>
    </source>
</evidence>
<dbReference type="PANTHER" id="PTHR43670:SF114">
    <property type="entry name" value="OS05G0592000 PROTEIN"/>
    <property type="match status" value="1"/>
</dbReference>
<dbReference type="GO" id="GO:0034605">
    <property type="term" value="P:cellular response to heat"/>
    <property type="evidence" value="ECO:0007669"/>
    <property type="project" value="TreeGrafter"/>
</dbReference>
<dbReference type="PROSITE" id="PS01031">
    <property type="entry name" value="SHSP"/>
    <property type="match status" value="1"/>
</dbReference>
<evidence type="ECO:0000256" key="1">
    <source>
        <dbReference type="ARBA" id="ARBA00004162"/>
    </source>
</evidence>
<keyword evidence="9" id="KW-1185">Reference proteome</keyword>
<evidence type="ECO:0000313" key="9">
    <source>
        <dbReference type="Proteomes" id="UP000228380"/>
    </source>
</evidence>
<dbReference type="InterPro" id="IPR002068">
    <property type="entry name" value="A-crystallin/Hsp20_dom"/>
</dbReference>
<dbReference type="Proteomes" id="UP000228380">
    <property type="component" value="Chromosome 8"/>
</dbReference>
<evidence type="ECO:0000256" key="5">
    <source>
        <dbReference type="RuleBase" id="RU003616"/>
    </source>
</evidence>
<evidence type="ECO:0000313" key="10">
    <source>
        <dbReference type="RefSeq" id="XP_017698184.2"/>
    </source>
</evidence>
<dbReference type="Pfam" id="PF00011">
    <property type="entry name" value="HSP20"/>
    <property type="match status" value="1"/>
</dbReference>
<protein>
    <submittedName>
        <fullName evidence="10">Inactive protein RESTRICTED TEV MOVEMENT 2-like</fullName>
    </submittedName>
</protein>
<evidence type="ECO:0000256" key="2">
    <source>
        <dbReference type="ARBA" id="ARBA00022475"/>
    </source>
</evidence>
<keyword evidence="2" id="KW-1003">Cell membrane</keyword>
<reference evidence="10" key="2">
    <citation type="submission" date="2025-08" db="UniProtKB">
        <authorList>
            <consortium name="RefSeq"/>
        </authorList>
    </citation>
    <scope>IDENTIFICATION</scope>
    <source>
        <tissue evidence="10">Young leaves</tissue>
    </source>
</reference>
<evidence type="ECO:0000256" key="3">
    <source>
        <dbReference type="ARBA" id="ARBA00022821"/>
    </source>
</evidence>
<dbReference type="GeneID" id="108510670"/>
<proteinExistence type="inferred from homology"/>
<comment type="similarity">
    <text evidence="4 5">Belongs to the small heat shock protein (HSP20) family.</text>
</comment>
<accession>A0A8B7MTR5</accession>
<dbReference type="AlphaFoldDB" id="A0A8B7MTR5"/>
<feature type="transmembrane region" description="Helical" evidence="7">
    <location>
        <begin position="224"/>
        <end position="243"/>
    </location>
</feature>
<keyword evidence="7" id="KW-0812">Transmembrane</keyword>
<reference evidence="9" key="1">
    <citation type="journal article" date="2019" name="Nat. Commun.">
        <title>Genome-wide association mapping of date palm fruit traits.</title>
        <authorList>
            <person name="Hazzouri K.M."/>
            <person name="Gros-Balthazard M."/>
            <person name="Flowers J.M."/>
            <person name="Copetti D."/>
            <person name="Lemansour A."/>
            <person name="Lebrun M."/>
            <person name="Masmoudi K."/>
            <person name="Ferrand S."/>
            <person name="Dhar M.I."/>
            <person name="Fresquez Z.A."/>
            <person name="Rosas U."/>
            <person name="Zhang J."/>
            <person name="Talag J."/>
            <person name="Lee S."/>
            <person name="Kudrna D."/>
            <person name="Powell R.F."/>
            <person name="Leitch I.J."/>
            <person name="Krueger R.R."/>
            <person name="Wing R.A."/>
            <person name="Amiri K.M.A."/>
            <person name="Purugganan M.D."/>
        </authorList>
    </citation>
    <scope>NUCLEOTIDE SEQUENCE [LARGE SCALE GENOMIC DNA]</scope>
    <source>
        <strain evidence="9">cv. Khalas</strain>
    </source>
</reference>
<dbReference type="OrthoDB" id="1431247at2759"/>
<dbReference type="PANTHER" id="PTHR43670">
    <property type="entry name" value="HEAT SHOCK PROTEIN 26"/>
    <property type="match status" value="1"/>
</dbReference>
<evidence type="ECO:0000259" key="8">
    <source>
        <dbReference type="PROSITE" id="PS01031"/>
    </source>
</evidence>
<dbReference type="GO" id="GO:0005886">
    <property type="term" value="C:plasma membrane"/>
    <property type="evidence" value="ECO:0007669"/>
    <property type="project" value="UniProtKB-SubCell"/>
</dbReference>
<sequence length="254" mass="28898">METRAAAAQRVYEDFVPSHELIREEGANTLVVDLPEFNKEQIRVQLDNFGNLRISGERPLADNRWSRFRKNFKIPEDSNASEIRARFEKGRLYVKLARLITEASVKDQPTQVQEPKENQKPIGEPKPSTAEPYDVPKKQQDEKRRGPTYMKQDAKKVRKKVKDQTEEKKGKEKFTSEEGEKGGAKTDVPKKKHAAPSSGQNRLGKWKLKVGELGLGFYKPRQPMVTVTVAVVVLVGVGLYVIYKLRSPMVEDGH</sequence>
<evidence type="ECO:0000256" key="4">
    <source>
        <dbReference type="PROSITE-ProRule" id="PRU00285"/>
    </source>
</evidence>
<dbReference type="GO" id="GO:0006952">
    <property type="term" value="P:defense response"/>
    <property type="evidence" value="ECO:0007669"/>
    <property type="project" value="UniProtKB-KW"/>
</dbReference>
<name>A0A8B7MTR5_PHODC</name>
<dbReference type="CDD" id="cd06464">
    <property type="entry name" value="ACD_sHsps-like"/>
    <property type="match status" value="1"/>
</dbReference>
<keyword evidence="7" id="KW-1133">Transmembrane helix</keyword>
<gene>
    <name evidence="10" type="primary">LOC108510670</name>
</gene>
<dbReference type="RefSeq" id="XP_017698184.2">
    <property type="nucleotide sequence ID" value="XM_017842695.2"/>
</dbReference>
<keyword evidence="7" id="KW-0472">Membrane</keyword>
<dbReference type="Gene3D" id="2.60.40.790">
    <property type="match status" value="1"/>
</dbReference>